<dbReference type="SUPFAM" id="SSF55874">
    <property type="entry name" value="ATPase domain of HSP90 chaperone/DNA topoisomerase II/histidine kinase"/>
    <property type="match status" value="1"/>
</dbReference>
<keyword evidence="3" id="KW-1185">Reference proteome</keyword>
<accession>A0A9W8QG07</accession>
<dbReference type="InterPro" id="IPR036890">
    <property type="entry name" value="HATPase_C_sf"/>
</dbReference>
<dbReference type="KEGG" id="amus:LMH87_000771"/>
<evidence type="ECO:0000313" key="3">
    <source>
        <dbReference type="Proteomes" id="UP001144673"/>
    </source>
</evidence>
<evidence type="ECO:0000313" key="2">
    <source>
        <dbReference type="EMBL" id="KAJ4155531.1"/>
    </source>
</evidence>
<dbReference type="EMBL" id="JAJHUN010000007">
    <property type="protein sequence ID" value="KAJ4155531.1"/>
    <property type="molecule type" value="Genomic_DNA"/>
</dbReference>
<sequence>MANPQEAREVVDRLGLTYARMDFDTQFRLSLLAKHVPDSGARFIFELLQNADNNRFGKANSKGEVPFIRFKVWPDKIIAECNEDGFTAEDVEALCAVGKSTRTTMHGYIGAKGIGFKSVFIAASRVHIQSGHFSFEFKRNSDDSGLFMVLPSWRVPEVTTFGPTTRMTLWLHTDGNAEQITLRNAFLMKQIDDLDVICLLFLKNLGSISVEQYDGKGESVRRRSFTKRNLRANRIALKTILSEGGHVTTRSHFYHVTRQNAAGLPFSSNWYMQASPDNSRTETTADVVLAFPLSAESQPVTDEPQHLFAFLPIKKSNYKFLIHSDFDTNIDRNDILVYSERNHSLLDWITKAFTRAALQFSEEEAMRYKWPVFLPTDEGRASSYWSKLDRMIQESIKSTPLFKSRQGAHFRKIHDLGRIPENAIIPNGEPIIQSRTTDVWLSDKYTEEALEILGTEYYGLQRFGAVLMDLLKEDTMSDDSRMYSKATSAEWHSLVAESLLYESSAYEGSAKLHHLAIIPLRGGEWVTSEKQFFWPFIGSITIPTEVNLPILDPAAVADLSRKRLFQHLGAKFATVAQVTELIFSGFKRVVNFVSLECAVERLRFLYMTSPPETLGDTSNPDMYRGKVYLFNSRLERVWPHTQEIYISGEKHPYHPQVLLSGTNTHFVDYVHPFMLRHQPQRPSPRHLMWVEWLHEFLCVRSRVSLFNDSLTDISEAARHVLFYKPLTFLVFLEYLWKQLPENAKTDRAKAIVRGLDVRTICGKRRRLTLQYTWLPTPKLHDVLSRYMENPGDFKSFLRIEGFNASTNAPVSKWSFLCRDFSVDNENNLRFLVHILEDLSNSPRVSRIQLQKLCKLYSAIYDRFVLAKDQVQAKESLVNCFSYPRIYLPGDNTRRRRANDEIGSSVSQYSLDCSSVWFRYCCLSEVKDARAYSGIFRSEALIYAECQGRWGWHTITSCMWSSEAENPSIAILDKHYKGLETLFVDGLGVSNLTVPMLLDGLHNTSFLSVGTPQARLFAINHVLRDAKYLDPSLLRHTQIFPINHPWEEVIVNKACEFAIPDSAYLRQRFSDSLILLKLSSAQVQTLKPLFTWLELDDRYLSKQVKTITSVDDVSEPSSPSATRNMRRRAHHFFRIAAAFNSPRFSDDSAELLQQLRNVSVIETDKIVEKLTVTQNGGRVTLKRKAGGAYINDNTIYVPKQTKKQMREQISCANSALPEAYAEWLMRDLKRDQPHDLDNQLIVNISLVLGALRTSGLDETLDNQRLARVALPFGHFPLPTESGDSDCSDEGDLQSSVNIESAQSTVSRQPFTFQLRQPVLSPGRTNANSKSSIIPDSGHEADK</sequence>
<name>A0A9W8QG07_AKAMU</name>
<dbReference type="Gene3D" id="3.30.565.10">
    <property type="entry name" value="Histidine kinase-like ATPase, C-terminal domain"/>
    <property type="match status" value="1"/>
</dbReference>
<dbReference type="PANTHER" id="PTHR32387:SF0">
    <property type="entry name" value="PROTEIN NO VEIN"/>
    <property type="match status" value="1"/>
</dbReference>
<dbReference type="NCBIfam" id="NF047352">
    <property type="entry name" value="P_loop_sacsin"/>
    <property type="match status" value="1"/>
</dbReference>
<proteinExistence type="predicted"/>
<dbReference type="GeneID" id="80887930"/>
<feature type="compositionally biased region" description="Polar residues" evidence="1">
    <location>
        <begin position="1321"/>
        <end position="1332"/>
    </location>
</feature>
<organism evidence="2 3">
    <name type="scientific">Akanthomyces muscarius</name>
    <name type="common">Entomopathogenic fungus</name>
    <name type="synonym">Lecanicillium muscarium</name>
    <dbReference type="NCBI Taxonomy" id="2231603"/>
    <lineage>
        <taxon>Eukaryota</taxon>
        <taxon>Fungi</taxon>
        <taxon>Dikarya</taxon>
        <taxon>Ascomycota</taxon>
        <taxon>Pezizomycotina</taxon>
        <taxon>Sordariomycetes</taxon>
        <taxon>Hypocreomycetidae</taxon>
        <taxon>Hypocreales</taxon>
        <taxon>Cordycipitaceae</taxon>
        <taxon>Akanthomyces</taxon>
    </lineage>
</organism>
<evidence type="ECO:0000256" key="1">
    <source>
        <dbReference type="SAM" id="MobiDB-lite"/>
    </source>
</evidence>
<protein>
    <submittedName>
        <fullName evidence="2">Uncharacterized protein</fullName>
    </submittedName>
</protein>
<feature type="region of interest" description="Disordered" evidence="1">
    <location>
        <begin position="1315"/>
        <end position="1341"/>
    </location>
</feature>
<comment type="caution">
    <text evidence="2">The sequence shown here is derived from an EMBL/GenBank/DDBJ whole genome shotgun (WGS) entry which is preliminary data.</text>
</comment>
<dbReference type="RefSeq" id="XP_056055655.1">
    <property type="nucleotide sequence ID" value="XM_056198735.1"/>
</dbReference>
<dbReference type="PANTHER" id="PTHR32387">
    <property type="entry name" value="WU:FJ29H11"/>
    <property type="match status" value="1"/>
</dbReference>
<dbReference type="InterPro" id="IPR052957">
    <property type="entry name" value="Auxin_embryo_med"/>
</dbReference>
<gene>
    <name evidence="2" type="ORF">LMH87_000771</name>
</gene>
<reference evidence="2" key="1">
    <citation type="journal article" date="2023" name="Access Microbiol">
        <title>De-novo genome assembly for Akanthomyces muscarius, a biocontrol agent of insect agricultural pests.</title>
        <authorList>
            <person name="Erdos Z."/>
            <person name="Studholme D.J."/>
            <person name="Raymond B."/>
            <person name="Sharma M."/>
        </authorList>
    </citation>
    <scope>NUCLEOTIDE SEQUENCE</scope>
    <source>
        <strain evidence="2">Ve6</strain>
    </source>
</reference>
<dbReference type="Proteomes" id="UP001144673">
    <property type="component" value="Chromosome 6"/>
</dbReference>